<evidence type="ECO:0000313" key="2">
    <source>
        <dbReference type="EMBL" id="SPD33997.1"/>
    </source>
</evidence>
<feature type="compositionally biased region" description="Basic and acidic residues" evidence="1">
    <location>
        <begin position="1"/>
        <end position="12"/>
    </location>
</feature>
<accession>A0A2N9J9H5</accession>
<evidence type="ECO:0000256" key="1">
    <source>
        <dbReference type="SAM" id="MobiDB-lite"/>
    </source>
</evidence>
<name>A0A2N9J9H5_FAGSY</name>
<protein>
    <submittedName>
        <fullName evidence="2">Uncharacterized protein</fullName>
    </submittedName>
</protein>
<feature type="region of interest" description="Disordered" evidence="1">
    <location>
        <begin position="1"/>
        <end position="21"/>
    </location>
</feature>
<proteinExistence type="predicted"/>
<dbReference type="EMBL" id="OIVN01006484">
    <property type="protein sequence ID" value="SPD33997.1"/>
    <property type="molecule type" value="Genomic_DNA"/>
</dbReference>
<dbReference type="AlphaFoldDB" id="A0A2N9J9H5"/>
<gene>
    <name evidence="2" type="ORF">FSB_LOCUS61879</name>
</gene>
<reference evidence="2" key="1">
    <citation type="submission" date="2018-02" db="EMBL/GenBank/DDBJ databases">
        <authorList>
            <person name="Cohen D.B."/>
            <person name="Kent A.D."/>
        </authorList>
    </citation>
    <scope>NUCLEOTIDE SEQUENCE</scope>
</reference>
<organism evidence="2">
    <name type="scientific">Fagus sylvatica</name>
    <name type="common">Beechnut</name>
    <dbReference type="NCBI Taxonomy" id="28930"/>
    <lineage>
        <taxon>Eukaryota</taxon>
        <taxon>Viridiplantae</taxon>
        <taxon>Streptophyta</taxon>
        <taxon>Embryophyta</taxon>
        <taxon>Tracheophyta</taxon>
        <taxon>Spermatophyta</taxon>
        <taxon>Magnoliopsida</taxon>
        <taxon>eudicotyledons</taxon>
        <taxon>Gunneridae</taxon>
        <taxon>Pentapetalae</taxon>
        <taxon>rosids</taxon>
        <taxon>fabids</taxon>
        <taxon>Fagales</taxon>
        <taxon>Fagaceae</taxon>
        <taxon>Fagus</taxon>
    </lineage>
</organism>
<sequence>MPPRKNIGESSKKRQKARAQEEETEVVDNAFCSSEDLVKIDLPFYIAWRMDTCVKKKNVALPYGFHITSILEKFDIDLSGEKETRKVLPSDVYGTTTMKQMRYILRENIWVKNGGIVEEEIDEEAQMEGDGAQGE</sequence>